<accession>A0AAN8WHG3</accession>
<dbReference type="AlphaFoldDB" id="A0AAN8WHG3"/>
<name>A0AAN8WHG3_HALRR</name>
<evidence type="ECO:0000313" key="2">
    <source>
        <dbReference type="Proteomes" id="UP001381693"/>
    </source>
</evidence>
<organism evidence="1 2">
    <name type="scientific">Halocaridina rubra</name>
    <name type="common">Hawaiian red shrimp</name>
    <dbReference type="NCBI Taxonomy" id="373956"/>
    <lineage>
        <taxon>Eukaryota</taxon>
        <taxon>Metazoa</taxon>
        <taxon>Ecdysozoa</taxon>
        <taxon>Arthropoda</taxon>
        <taxon>Crustacea</taxon>
        <taxon>Multicrustacea</taxon>
        <taxon>Malacostraca</taxon>
        <taxon>Eumalacostraca</taxon>
        <taxon>Eucarida</taxon>
        <taxon>Decapoda</taxon>
        <taxon>Pleocyemata</taxon>
        <taxon>Caridea</taxon>
        <taxon>Atyoidea</taxon>
        <taxon>Atyidae</taxon>
        <taxon>Halocaridina</taxon>
    </lineage>
</organism>
<proteinExistence type="predicted"/>
<sequence length="72" mass="8038">MKSSAKLVHKLRGRVDVDGEDTEARMKRASSMSVLSGEEPRKEVSAMIFLLASSVSRNRLINNVLYLVYIIA</sequence>
<gene>
    <name evidence="1" type="ORF">SK128_024949</name>
</gene>
<evidence type="ECO:0000313" key="1">
    <source>
        <dbReference type="EMBL" id="KAK7066252.1"/>
    </source>
</evidence>
<keyword evidence="2" id="KW-1185">Reference proteome</keyword>
<comment type="caution">
    <text evidence="1">The sequence shown here is derived from an EMBL/GenBank/DDBJ whole genome shotgun (WGS) entry which is preliminary data.</text>
</comment>
<protein>
    <submittedName>
        <fullName evidence="1">Uncharacterized protein</fullName>
    </submittedName>
</protein>
<dbReference type="EMBL" id="JAXCGZ010019301">
    <property type="protein sequence ID" value="KAK7066252.1"/>
    <property type="molecule type" value="Genomic_DNA"/>
</dbReference>
<reference evidence="1 2" key="1">
    <citation type="submission" date="2023-11" db="EMBL/GenBank/DDBJ databases">
        <title>Halocaridina rubra genome assembly.</title>
        <authorList>
            <person name="Smith C."/>
        </authorList>
    </citation>
    <scope>NUCLEOTIDE SEQUENCE [LARGE SCALE GENOMIC DNA]</scope>
    <source>
        <strain evidence="1">EP-1</strain>
        <tissue evidence="1">Whole</tissue>
    </source>
</reference>
<dbReference type="Proteomes" id="UP001381693">
    <property type="component" value="Unassembled WGS sequence"/>
</dbReference>